<evidence type="ECO:0000256" key="1">
    <source>
        <dbReference type="SAM" id="MobiDB-lite"/>
    </source>
</evidence>
<accession>A0A9W6BNY6</accession>
<feature type="region of interest" description="Disordered" evidence="1">
    <location>
        <begin position="940"/>
        <end position="966"/>
    </location>
</feature>
<feature type="compositionally biased region" description="Low complexity" evidence="1">
    <location>
        <begin position="1153"/>
        <end position="1169"/>
    </location>
</feature>
<dbReference type="GO" id="GO:0004222">
    <property type="term" value="F:metalloendopeptidase activity"/>
    <property type="evidence" value="ECO:0007669"/>
    <property type="project" value="InterPro"/>
</dbReference>
<feature type="compositionally biased region" description="Low complexity" evidence="1">
    <location>
        <begin position="102"/>
        <end position="118"/>
    </location>
</feature>
<reference evidence="2 3" key="1">
    <citation type="journal article" date="2023" name="Commun. Biol.">
        <title>Reorganization of the ancestral sex-determining regions during the evolution of trioecy in Pleodorina starrii.</title>
        <authorList>
            <person name="Takahashi K."/>
            <person name="Suzuki S."/>
            <person name="Kawai-Toyooka H."/>
            <person name="Yamamoto K."/>
            <person name="Hamaji T."/>
            <person name="Ootsuki R."/>
            <person name="Yamaguchi H."/>
            <person name="Kawachi M."/>
            <person name="Higashiyama T."/>
            <person name="Nozaki H."/>
        </authorList>
    </citation>
    <scope>NUCLEOTIDE SEQUENCE [LARGE SCALE GENOMIC DNA]</scope>
    <source>
        <strain evidence="2 3">NIES-4479</strain>
    </source>
</reference>
<feature type="region of interest" description="Disordered" evidence="1">
    <location>
        <begin position="199"/>
        <end position="255"/>
    </location>
</feature>
<name>A0A9W6BNY6_9CHLO</name>
<feature type="compositionally biased region" description="Low complexity" evidence="1">
    <location>
        <begin position="1216"/>
        <end position="1242"/>
    </location>
</feature>
<dbReference type="GO" id="GO:0006508">
    <property type="term" value="P:proteolysis"/>
    <property type="evidence" value="ECO:0007669"/>
    <property type="project" value="InterPro"/>
</dbReference>
<sequence length="1308" mass="132180">MRAAWEVSGSFPRAKPLTPIKPLAGSRASAPPASRHIQLALPRRSSRHLSASVALTRRLEAAALAHPSSSNINACDGQDVLARLTGAAARIESLISAISSSPGSAGSAVPHSAVPAASRQPAHAGPRALRRELLGSVDSLLGAAADVRSCAALVQAYSRSRESLEAVVQLLAQAAILEDALLSNPRVYGALLPLADPHDTDPSRSSGFVAPSAAGQPQPRQQARPPPRPSPAAGACVEHGIGFGGDASGSGDEDDPRVGRLFAVLAPRFLREGYHPTDPRVAYSVALSREEKVAMLADTRRRERFVLAALRRLLGSGGGGSGSGGGDPEAAAAPSLIASDPAAAAAAGGDTSSYDWPSYELTAEELAEDAVLAEVVAAQWGVRCGGGGGGGERGDGCEATDYGGGQGGDAGGGGGGGSLVLTLDACGALLQRHPDPVLRQQVYDEGLAPLATHALDLLQHMRDLRAQQAALYGLYDTDDAAGTAGYGGLAHLDSLARDGRAAAAFLTSLAEALEPLVREQLQQLTLLAAKPGSETQPGGPLDSGSFEHLLRAQAWGHWGSDCSVGAMRAETVGSTTVGSETAAGGGGAPCSESDGALFPDPAAPYLTDLADVMAGVSDWLADFLGVELRRPGAGGGGGGSDDGDRRRDGDCGDGNVSGGGGIGTPTATVPYDVSVMLDELSRYYAGAGDGSGDGGGGACFQQLPLCHRRLALEAVREAAVREPRRFLAYRLLVEGEVEAGEEPPTGAGATPSESSRPPLPPPPTGHVGTACTTSPVAATSVGSAAAAAAATATATAPPVRWLLLDLWGGFGTRYLLPPLGDDSGPSGGGGEDGEGTGAARLLEGCGGGVGGDAGTCRVAGSTGRGAVAAVVVGLQSGGGGGGGAGSGMPLMVRGSEFVVWELLHELGHAVHFLLAAAPPSPPPPEARSTAAAAAASGVATPATAAAPGQESGKATPPSGGGGGDAVRAVHRQGLRPLRHSLLPYQLPLELVELPSSLLERAAAEPEVMEAVMSRCRHVTRGQRPPREVCHALARAVRWSYYSPVVSSLLDQLLLTSPRRSPGAAQRLWPQLLATFAPSLPVGCSVQQVQQDNGPLHSLARIASASGQGYAYVTAGYLADELWSACGFGAAHEAAAAEPREDVRQPREGRQLDPRQQQHQQQQQELQGQGQQQGPGGRQRSGRLVRRLLFERDASEQPPALLARLLGQVHSASAPAAAAATNSSSSSSGSGSSSGSSRDAVSGVGVGEGGEAEAAKAAAAEAARDGAAEGTGGGSAALGPLRLIRVAGGGCVPRVCGARVRRWTRGSVV</sequence>
<feature type="region of interest" description="Disordered" evidence="1">
    <location>
        <begin position="575"/>
        <end position="595"/>
    </location>
</feature>
<proteinExistence type="predicted"/>
<dbReference type="PANTHER" id="PTHR11804">
    <property type="entry name" value="PROTEASE M3 THIMET OLIGOPEPTIDASE-RELATED"/>
    <property type="match status" value="1"/>
</dbReference>
<feature type="region of interest" description="Disordered" evidence="1">
    <location>
        <begin position="738"/>
        <end position="771"/>
    </location>
</feature>
<dbReference type="GO" id="GO:0006518">
    <property type="term" value="P:peptide metabolic process"/>
    <property type="evidence" value="ECO:0007669"/>
    <property type="project" value="TreeGrafter"/>
</dbReference>
<feature type="compositionally biased region" description="Low complexity" evidence="1">
    <location>
        <begin position="742"/>
        <end position="756"/>
    </location>
</feature>
<dbReference type="PANTHER" id="PTHR11804:SF79">
    <property type="entry name" value="MITOCHONDRIAL INTERMEDIATE PEPTIDASE"/>
    <property type="match status" value="1"/>
</dbReference>
<dbReference type="InterPro" id="IPR045090">
    <property type="entry name" value="Pept_M3A_M3B"/>
</dbReference>
<dbReference type="EMBL" id="BRXU01000013">
    <property type="protein sequence ID" value="GLC55554.1"/>
    <property type="molecule type" value="Genomic_DNA"/>
</dbReference>
<evidence type="ECO:0000313" key="2">
    <source>
        <dbReference type="EMBL" id="GLC55554.1"/>
    </source>
</evidence>
<protein>
    <submittedName>
        <fullName evidence="2">Uncharacterized protein</fullName>
    </submittedName>
</protein>
<feature type="region of interest" description="Disordered" evidence="1">
    <location>
        <begin position="102"/>
        <end position="125"/>
    </location>
</feature>
<feature type="compositionally biased region" description="Low complexity" evidence="1">
    <location>
        <begin position="210"/>
        <end position="223"/>
    </location>
</feature>
<comment type="caution">
    <text evidence="2">The sequence shown here is derived from an EMBL/GenBank/DDBJ whole genome shotgun (WGS) entry which is preliminary data.</text>
</comment>
<organism evidence="2 3">
    <name type="scientific">Pleodorina starrii</name>
    <dbReference type="NCBI Taxonomy" id="330485"/>
    <lineage>
        <taxon>Eukaryota</taxon>
        <taxon>Viridiplantae</taxon>
        <taxon>Chlorophyta</taxon>
        <taxon>core chlorophytes</taxon>
        <taxon>Chlorophyceae</taxon>
        <taxon>CS clade</taxon>
        <taxon>Chlamydomonadales</taxon>
        <taxon>Volvocaceae</taxon>
        <taxon>Pleodorina</taxon>
    </lineage>
</organism>
<feature type="compositionally biased region" description="Basic and acidic residues" evidence="1">
    <location>
        <begin position="1137"/>
        <end position="1152"/>
    </location>
</feature>
<feature type="region of interest" description="Disordered" evidence="1">
    <location>
        <begin position="1135"/>
        <end position="1179"/>
    </location>
</feature>
<gene>
    <name evidence="2" type="primary">PLEST010408</name>
    <name evidence="2" type="ORF">PLESTB_000999900</name>
</gene>
<feature type="region of interest" description="Disordered" evidence="1">
    <location>
        <begin position="631"/>
        <end position="667"/>
    </location>
</feature>
<feature type="region of interest" description="Disordered" evidence="1">
    <location>
        <begin position="1216"/>
        <end position="1247"/>
    </location>
</feature>
<keyword evidence="3" id="KW-1185">Reference proteome</keyword>
<dbReference type="Proteomes" id="UP001165080">
    <property type="component" value="Unassembled WGS sequence"/>
</dbReference>
<dbReference type="Gene3D" id="1.10.1370.40">
    <property type="match status" value="1"/>
</dbReference>
<evidence type="ECO:0000313" key="3">
    <source>
        <dbReference type="Proteomes" id="UP001165080"/>
    </source>
</evidence>